<reference evidence="3" key="1">
    <citation type="submission" date="2014-11" db="EMBL/GenBank/DDBJ databases">
        <authorList>
            <person name="Malar M.C."/>
            <person name="Sen D."/>
            <person name="Tripathy S."/>
        </authorList>
    </citation>
    <scope>NUCLEOTIDE SEQUENCE</scope>
    <source>
        <strain evidence="3">BDU141951</strain>
    </source>
</reference>
<dbReference type="InterPro" id="IPR015655">
    <property type="entry name" value="PP2C"/>
</dbReference>
<feature type="region of interest" description="Disordered" evidence="1">
    <location>
        <begin position="1"/>
        <end position="23"/>
    </location>
</feature>
<dbReference type="CDD" id="cd00143">
    <property type="entry name" value="PP2Cc"/>
    <property type="match status" value="1"/>
</dbReference>
<evidence type="ECO:0000259" key="2">
    <source>
        <dbReference type="PROSITE" id="PS51746"/>
    </source>
</evidence>
<comment type="caution">
    <text evidence="3">The sequence shown here is derived from an EMBL/GenBank/DDBJ whole genome shotgun (WGS) entry which is preliminary data.</text>
</comment>
<dbReference type="GO" id="GO:0004722">
    <property type="term" value="F:protein serine/threonine phosphatase activity"/>
    <property type="evidence" value="ECO:0007669"/>
    <property type="project" value="InterPro"/>
</dbReference>
<protein>
    <submittedName>
        <fullName evidence="3">Serine/threonine phosphatase</fullName>
    </submittedName>
</protein>
<dbReference type="Pfam" id="PF13672">
    <property type="entry name" value="PP2C_2"/>
    <property type="match status" value="1"/>
</dbReference>
<dbReference type="InterPro" id="IPR036457">
    <property type="entry name" value="PPM-type-like_dom_sf"/>
</dbReference>
<dbReference type="InterPro" id="IPR001932">
    <property type="entry name" value="PPM-type_phosphatase-like_dom"/>
</dbReference>
<dbReference type="NCBIfam" id="NF011149">
    <property type="entry name" value="PRK14559.1"/>
    <property type="match status" value="1"/>
</dbReference>
<feature type="compositionally biased region" description="Low complexity" evidence="1">
    <location>
        <begin position="265"/>
        <end position="283"/>
    </location>
</feature>
<sequence>MPIAPPRETAPSEAVSTHSKTAVSPSATAVATVATLFTPQNRLKDQERYQLRQPTDADKPLNADVTILSILDCEPAADSPLVEFLENAPDDLDQAAIDELIPPLAFPYWELQESLYPVVPELQAAWQIENYAITVIEDRTSWRTLTDLASAGVVEPLELVHWLYEIIALWMTLSPFAAETSVLAPDNLRVDDDQVVCLQRLIFNPDETPPSLETLGQLWQTWLTQSSLPQLEPLEDLVTDLVAGLLDDPTTVQTRLIEIADRLSEPTSAAEPAVETAPSTTTTLPLAATDTPGETVAALSIEEIAAEAKASAADSPLLLVEDLLLGAELDDAANSSPEAESASEEGGLGDLPTMALPMKLHRLDDAGRTHVGRQRAHNEDSFFAHTQVQRLNSPAGAQVTARGLYILCDGMGGHSGGEVASQLAVDSLKEYFAEHWQADLPDEEVIRTGILNANQAIFDQNESEERAGNARMGTTLVMVLVNDHQVAVAHVGDSRLYGLTRQELTQITVDHEVGQREINRGVEPAIAYARPDAYQLTQALGPRSNQEIAPTITYLTISQDTLFVLCSDGLSDNELLENHVESHLKPLMRTKVDLDDGVADLIDLANEHNGHDNITAIVVRLKLRPNLNAIADSE</sequence>
<dbReference type="PANTHER" id="PTHR47992">
    <property type="entry name" value="PROTEIN PHOSPHATASE"/>
    <property type="match status" value="1"/>
</dbReference>
<dbReference type="PROSITE" id="PS51746">
    <property type="entry name" value="PPM_2"/>
    <property type="match status" value="1"/>
</dbReference>
<feature type="region of interest" description="Disordered" evidence="1">
    <location>
        <begin position="263"/>
        <end position="283"/>
    </location>
</feature>
<dbReference type="AlphaFoldDB" id="A0A8T6QXV4"/>
<feature type="domain" description="PPM-type phosphatase" evidence="2">
    <location>
        <begin position="365"/>
        <end position="621"/>
    </location>
</feature>
<accession>A0A8T6QXV4</accession>
<evidence type="ECO:0000313" key="3">
    <source>
        <dbReference type="EMBL" id="NEV70064.1"/>
    </source>
</evidence>
<feature type="region of interest" description="Disordered" evidence="1">
    <location>
        <begin position="332"/>
        <end position="351"/>
    </location>
</feature>
<reference evidence="3" key="2">
    <citation type="journal article" date="2015" name="Genome Announc.">
        <title>Draft Genome Sequence of Filamentous Marine Cyanobacterium Lyngbya confervoides Strain BDU141951.</title>
        <authorList>
            <person name="Chandrababunaidu M.M."/>
            <person name="Sen D."/>
            <person name="Tripathy S."/>
        </authorList>
    </citation>
    <scope>NUCLEOTIDE SEQUENCE</scope>
    <source>
        <strain evidence="3">BDU141951</strain>
    </source>
</reference>
<proteinExistence type="predicted"/>
<dbReference type="SMART" id="SM00332">
    <property type="entry name" value="PP2Cc"/>
    <property type="match status" value="1"/>
</dbReference>
<name>A0A8T6QXV4_9CYAN</name>
<gene>
    <name evidence="3" type="ORF">QQ91_023510</name>
</gene>
<dbReference type="SMART" id="SM00331">
    <property type="entry name" value="PP2C_SIG"/>
    <property type="match status" value="1"/>
</dbReference>
<reference evidence="3" key="3">
    <citation type="submission" date="2020-02" db="EMBL/GenBank/DDBJ databases">
        <authorList>
            <person name="Sarangi A.N."/>
            <person name="Ghosh S."/>
            <person name="Mukherjee M."/>
            <person name="Tripathy S."/>
        </authorList>
    </citation>
    <scope>NUCLEOTIDE SEQUENCE</scope>
    <source>
        <strain evidence="3">BDU141951</strain>
    </source>
</reference>
<dbReference type="EMBL" id="JTHE02000003">
    <property type="protein sequence ID" value="NEV70064.1"/>
    <property type="molecule type" value="Genomic_DNA"/>
</dbReference>
<dbReference type="SUPFAM" id="SSF81606">
    <property type="entry name" value="PP2C-like"/>
    <property type="match status" value="1"/>
</dbReference>
<organism evidence="3">
    <name type="scientific">Lyngbya confervoides BDU141951</name>
    <dbReference type="NCBI Taxonomy" id="1574623"/>
    <lineage>
        <taxon>Bacteria</taxon>
        <taxon>Bacillati</taxon>
        <taxon>Cyanobacteriota</taxon>
        <taxon>Cyanophyceae</taxon>
        <taxon>Oscillatoriophycideae</taxon>
        <taxon>Oscillatoriales</taxon>
        <taxon>Microcoleaceae</taxon>
        <taxon>Lyngbya</taxon>
    </lineage>
</organism>
<dbReference type="Gene3D" id="3.60.40.10">
    <property type="entry name" value="PPM-type phosphatase domain"/>
    <property type="match status" value="1"/>
</dbReference>
<evidence type="ECO:0000256" key="1">
    <source>
        <dbReference type="SAM" id="MobiDB-lite"/>
    </source>
</evidence>